<dbReference type="Proteomes" id="UP000325577">
    <property type="component" value="Linkage Group LG2"/>
</dbReference>
<name>A0A5J5AK86_9ASTE</name>
<sequence>MDFISRVSAKGLALSGKDEEGCDNGGLDDGDGNLVDKILPGLDVVVGELTMILQTSIHVYALMPIDLPLHLAGKLNIVIQLRQW</sequence>
<gene>
    <name evidence="1" type="ORF">F0562_006172</name>
</gene>
<organism evidence="1 2">
    <name type="scientific">Nyssa sinensis</name>
    <dbReference type="NCBI Taxonomy" id="561372"/>
    <lineage>
        <taxon>Eukaryota</taxon>
        <taxon>Viridiplantae</taxon>
        <taxon>Streptophyta</taxon>
        <taxon>Embryophyta</taxon>
        <taxon>Tracheophyta</taxon>
        <taxon>Spermatophyta</taxon>
        <taxon>Magnoliopsida</taxon>
        <taxon>eudicotyledons</taxon>
        <taxon>Gunneridae</taxon>
        <taxon>Pentapetalae</taxon>
        <taxon>asterids</taxon>
        <taxon>Cornales</taxon>
        <taxon>Nyssaceae</taxon>
        <taxon>Nyssa</taxon>
    </lineage>
</organism>
<proteinExistence type="predicted"/>
<dbReference type="EMBL" id="CM018043">
    <property type="protein sequence ID" value="KAA8531475.1"/>
    <property type="molecule type" value="Genomic_DNA"/>
</dbReference>
<dbReference type="AlphaFoldDB" id="A0A5J5AK86"/>
<keyword evidence="2" id="KW-1185">Reference proteome</keyword>
<accession>A0A5J5AK86</accession>
<reference evidence="1 2" key="1">
    <citation type="submission" date="2019-09" db="EMBL/GenBank/DDBJ databases">
        <title>A chromosome-level genome assembly of the Chinese tupelo Nyssa sinensis.</title>
        <authorList>
            <person name="Yang X."/>
            <person name="Kang M."/>
            <person name="Yang Y."/>
            <person name="Xiong H."/>
            <person name="Wang M."/>
            <person name="Zhang Z."/>
            <person name="Wang Z."/>
            <person name="Wu H."/>
            <person name="Ma T."/>
            <person name="Liu J."/>
            <person name="Xi Z."/>
        </authorList>
    </citation>
    <scope>NUCLEOTIDE SEQUENCE [LARGE SCALE GENOMIC DNA]</scope>
    <source>
        <strain evidence="1">J267</strain>
        <tissue evidence="1">Leaf</tissue>
    </source>
</reference>
<protein>
    <submittedName>
        <fullName evidence="1">Uncharacterized protein</fullName>
    </submittedName>
</protein>
<evidence type="ECO:0000313" key="1">
    <source>
        <dbReference type="EMBL" id="KAA8531475.1"/>
    </source>
</evidence>
<evidence type="ECO:0000313" key="2">
    <source>
        <dbReference type="Proteomes" id="UP000325577"/>
    </source>
</evidence>